<dbReference type="OrthoDB" id="9799337at2"/>
<organism evidence="6 7">
    <name type="scientific">Limnochorda pilosa</name>
    <dbReference type="NCBI Taxonomy" id="1555112"/>
    <lineage>
        <taxon>Bacteria</taxon>
        <taxon>Bacillati</taxon>
        <taxon>Bacillota</taxon>
        <taxon>Limnochordia</taxon>
        <taxon>Limnochordales</taxon>
        <taxon>Limnochordaceae</taxon>
        <taxon>Limnochorda</taxon>
    </lineage>
</organism>
<dbReference type="AlphaFoldDB" id="A0A0K2SNE0"/>
<proteinExistence type="predicted"/>
<keyword evidence="4" id="KW-1278">Translocase</keyword>
<reference evidence="7" key="2">
    <citation type="journal article" date="2016" name="Int. J. Syst. Evol. Microbiol.">
        <title>Complete genome sequence and cell structure of Limnochorda pilosa, a Gram-negative spore-former within the phylum Firmicutes.</title>
        <authorList>
            <person name="Watanabe M."/>
            <person name="Kojima H."/>
            <person name="Fukui M."/>
        </authorList>
    </citation>
    <scope>NUCLEOTIDE SEQUENCE [LARGE SCALE GENOMIC DNA]</scope>
    <source>
        <strain evidence="7">HC45</strain>
    </source>
</reference>
<dbReference type="InterPro" id="IPR003439">
    <property type="entry name" value="ABC_transporter-like_ATP-bd"/>
</dbReference>
<dbReference type="PANTHER" id="PTHR42794:SF1">
    <property type="entry name" value="HEMIN IMPORT ATP-BINDING PROTEIN HMUV"/>
    <property type="match status" value="1"/>
</dbReference>
<dbReference type="PROSITE" id="PS00211">
    <property type="entry name" value="ABC_TRANSPORTER_1"/>
    <property type="match status" value="1"/>
</dbReference>
<protein>
    <submittedName>
        <fullName evidence="6">ABC transporter</fullName>
    </submittedName>
</protein>
<gene>
    <name evidence="6" type="ORF">LIP_2797</name>
</gene>
<dbReference type="GO" id="GO:0005524">
    <property type="term" value="F:ATP binding"/>
    <property type="evidence" value="ECO:0007669"/>
    <property type="project" value="UniProtKB-KW"/>
</dbReference>
<dbReference type="CDD" id="cd03214">
    <property type="entry name" value="ABC_Iron-Siderophores_B12_Hemin"/>
    <property type="match status" value="1"/>
</dbReference>
<feature type="domain" description="ABC transporter" evidence="5">
    <location>
        <begin position="2"/>
        <end position="238"/>
    </location>
</feature>
<dbReference type="InterPro" id="IPR027417">
    <property type="entry name" value="P-loop_NTPase"/>
</dbReference>
<keyword evidence="2" id="KW-0547">Nucleotide-binding</keyword>
<dbReference type="EMBL" id="AP014924">
    <property type="protein sequence ID" value="BAS28626.1"/>
    <property type="molecule type" value="Genomic_DNA"/>
</dbReference>
<dbReference type="GO" id="GO:0016887">
    <property type="term" value="F:ATP hydrolysis activity"/>
    <property type="evidence" value="ECO:0007669"/>
    <property type="project" value="InterPro"/>
</dbReference>
<evidence type="ECO:0000259" key="5">
    <source>
        <dbReference type="PROSITE" id="PS50893"/>
    </source>
</evidence>
<dbReference type="PANTHER" id="PTHR42794">
    <property type="entry name" value="HEMIN IMPORT ATP-BINDING PROTEIN HMUV"/>
    <property type="match status" value="1"/>
</dbReference>
<dbReference type="Gene3D" id="3.40.50.300">
    <property type="entry name" value="P-loop containing nucleotide triphosphate hydrolases"/>
    <property type="match status" value="1"/>
</dbReference>
<evidence type="ECO:0000313" key="7">
    <source>
        <dbReference type="Proteomes" id="UP000065807"/>
    </source>
</evidence>
<dbReference type="PROSITE" id="PS50893">
    <property type="entry name" value="ABC_TRANSPORTER_2"/>
    <property type="match status" value="1"/>
</dbReference>
<dbReference type="Proteomes" id="UP000065807">
    <property type="component" value="Chromosome"/>
</dbReference>
<dbReference type="STRING" id="1555112.LIP_2797"/>
<keyword evidence="3" id="KW-0067">ATP-binding</keyword>
<evidence type="ECO:0000256" key="2">
    <source>
        <dbReference type="ARBA" id="ARBA00022741"/>
    </source>
</evidence>
<name>A0A0K2SNE0_LIMPI</name>
<evidence type="ECO:0000256" key="3">
    <source>
        <dbReference type="ARBA" id="ARBA00022840"/>
    </source>
</evidence>
<keyword evidence="1" id="KW-0813">Transport</keyword>
<dbReference type="InterPro" id="IPR003593">
    <property type="entry name" value="AAA+_ATPase"/>
</dbReference>
<dbReference type="SUPFAM" id="SSF52540">
    <property type="entry name" value="P-loop containing nucleoside triphosphate hydrolases"/>
    <property type="match status" value="1"/>
</dbReference>
<evidence type="ECO:0000256" key="4">
    <source>
        <dbReference type="ARBA" id="ARBA00022967"/>
    </source>
</evidence>
<dbReference type="FunFam" id="3.40.50.300:FF:000134">
    <property type="entry name" value="Iron-enterobactin ABC transporter ATP-binding protein"/>
    <property type="match status" value="1"/>
</dbReference>
<accession>A0A0K2SNE0</accession>
<dbReference type="KEGG" id="lpil:LIP_2797"/>
<keyword evidence="7" id="KW-1185">Reference proteome</keyword>
<sequence>MLSIDDLTGGYGTAPVLRHLSLGLQRGELAALIGPNGSGKSTLLRAITGRVRSSAGTIRLFGRPLAVWPVAELARRVAVVAQEEPVPFTFRVDEVVAMGRSPHLKRFQREREGDREAVRRAMERAGVRVLADRPFSELSGGERQRVILARALAQEPALLLLDEPTSHLDIGHQVEVLDLLAGLCHAGGMTVLAVLHDLNLASLYAPRLILLDRGQVVADGPPSQVLAAPVLERVYGTRVILGRHPAAEAPAVHLLPLRAAGVPAPGNGLPGEGTA</sequence>
<evidence type="ECO:0000256" key="1">
    <source>
        <dbReference type="ARBA" id="ARBA00022448"/>
    </source>
</evidence>
<dbReference type="Pfam" id="PF00005">
    <property type="entry name" value="ABC_tran"/>
    <property type="match status" value="1"/>
</dbReference>
<evidence type="ECO:0000313" key="6">
    <source>
        <dbReference type="EMBL" id="BAS28626.1"/>
    </source>
</evidence>
<dbReference type="InterPro" id="IPR017871">
    <property type="entry name" value="ABC_transporter-like_CS"/>
</dbReference>
<dbReference type="SMART" id="SM00382">
    <property type="entry name" value="AAA"/>
    <property type="match status" value="1"/>
</dbReference>
<reference evidence="7" key="1">
    <citation type="submission" date="2015-07" db="EMBL/GenBank/DDBJ databases">
        <title>Complete genome sequence and phylogenetic analysis of Limnochorda pilosa.</title>
        <authorList>
            <person name="Watanabe M."/>
            <person name="Kojima H."/>
            <person name="Fukui M."/>
        </authorList>
    </citation>
    <scope>NUCLEOTIDE SEQUENCE [LARGE SCALE GENOMIC DNA]</scope>
    <source>
        <strain evidence="7">HC45</strain>
    </source>
</reference>
<dbReference type="NCBIfam" id="NF010068">
    <property type="entry name" value="PRK13548.1"/>
    <property type="match status" value="1"/>
</dbReference>